<proteinExistence type="predicted"/>
<keyword evidence="2" id="KW-1133">Transmembrane helix</keyword>
<feature type="transmembrane region" description="Helical" evidence="2">
    <location>
        <begin position="30"/>
        <end position="51"/>
    </location>
</feature>
<keyword evidence="5" id="KW-1185">Reference proteome</keyword>
<dbReference type="PANTHER" id="PTHR34154">
    <property type="entry name" value="ALKALI-SENSITIVE LINKAGE PROTEIN 1"/>
    <property type="match status" value="1"/>
</dbReference>
<keyword evidence="2" id="KW-0812">Transmembrane</keyword>
<dbReference type="InterPro" id="IPR053183">
    <property type="entry name" value="ASL1"/>
</dbReference>
<name>A0A6A4HCN6_9AGAR</name>
<gene>
    <name evidence="4" type="ORF">BT96DRAFT_1021929</name>
</gene>
<accession>A0A6A4HCN6</accession>
<dbReference type="Proteomes" id="UP000799118">
    <property type="component" value="Unassembled WGS sequence"/>
</dbReference>
<organism evidence="4 5">
    <name type="scientific">Gymnopus androsaceus JB14</name>
    <dbReference type="NCBI Taxonomy" id="1447944"/>
    <lineage>
        <taxon>Eukaryota</taxon>
        <taxon>Fungi</taxon>
        <taxon>Dikarya</taxon>
        <taxon>Basidiomycota</taxon>
        <taxon>Agaricomycotina</taxon>
        <taxon>Agaricomycetes</taxon>
        <taxon>Agaricomycetidae</taxon>
        <taxon>Agaricales</taxon>
        <taxon>Marasmiineae</taxon>
        <taxon>Omphalotaceae</taxon>
        <taxon>Gymnopus</taxon>
    </lineage>
</organism>
<dbReference type="OrthoDB" id="43654at2759"/>
<dbReference type="GO" id="GO:0071966">
    <property type="term" value="P:fungal-type cell wall polysaccharide metabolic process"/>
    <property type="evidence" value="ECO:0007669"/>
    <property type="project" value="TreeGrafter"/>
</dbReference>
<dbReference type="SUPFAM" id="SSF51445">
    <property type="entry name" value="(Trans)glycosidases"/>
    <property type="match status" value="1"/>
</dbReference>
<dbReference type="Gene3D" id="3.20.20.80">
    <property type="entry name" value="Glycosidases"/>
    <property type="match status" value="1"/>
</dbReference>
<evidence type="ECO:0000259" key="3">
    <source>
        <dbReference type="Pfam" id="PF11790"/>
    </source>
</evidence>
<feature type="domain" description="Asl1-like glycosyl hydrolase catalytic" evidence="3">
    <location>
        <begin position="72"/>
        <end position="300"/>
    </location>
</feature>
<protein>
    <recommendedName>
        <fullName evidence="3">Asl1-like glycosyl hydrolase catalytic domain-containing protein</fullName>
    </recommendedName>
</protein>
<dbReference type="PANTHER" id="PTHR34154:SF3">
    <property type="entry name" value="ALKALI-SENSITIVE LINKAGE PROTEIN 1"/>
    <property type="match status" value="1"/>
</dbReference>
<keyword evidence="2" id="KW-0472">Membrane</keyword>
<evidence type="ECO:0000313" key="5">
    <source>
        <dbReference type="Proteomes" id="UP000799118"/>
    </source>
</evidence>
<dbReference type="GO" id="GO:0009277">
    <property type="term" value="C:fungal-type cell wall"/>
    <property type="evidence" value="ECO:0007669"/>
    <property type="project" value="TreeGrafter"/>
</dbReference>
<feature type="region of interest" description="Disordered" evidence="1">
    <location>
        <begin position="56"/>
        <end position="77"/>
    </location>
</feature>
<reference evidence="4" key="1">
    <citation type="journal article" date="2019" name="Environ. Microbiol.">
        <title>Fungal ecological strategies reflected in gene transcription - a case study of two litter decomposers.</title>
        <authorList>
            <person name="Barbi F."/>
            <person name="Kohler A."/>
            <person name="Barry K."/>
            <person name="Baskaran P."/>
            <person name="Daum C."/>
            <person name="Fauchery L."/>
            <person name="Ihrmark K."/>
            <person name="Kuo A."/>
            <person name="LaButti K."/>
            <person name="Lipzen A."/>
            <person name="Morin E."/>
            <person name="Grigoriev I.V."/>
            <person name="Henrissat B."/>
            <person name="Lindahl B."/>
            <person name="Martin F."/>
        </authorList>
    </citation>
    <scope>NUCLEOTIDE SEQUENCE</scope>
    <source>
        <strain evidence="4">JB14</strain>
    </source>
</reference>
<evidence type="ECO:0000256" key="2">
    <source>
        <dbReference type="SAM" id="Phobius"/>
    </source>
</evidence>
<sequence length="302" mass="32663">MSPELAGRVHLPVKLSSLASAQLPLVFRGMAFKCAGFAVLFLVSFFALSFATPIRRRPSSSPLRRGSNPKRGIAFSDSTTSDLNRAANTAISWEYNWAVQPPANLPKGIEHVPMQWGTGGIQSFQASVKSLGAQHVLGFNEPDQAGQSNIAPATAASLWKQYMNPLSTSGIKLGAPAVSSAPAGLTWLHSFMSACNGGCKIDFIPIHWYGEGSQYFIQYLAEVHAAFPNYNLWVTEYADTTMGNAGAVEISLTDSISQMDSESLAYVERYSWFDFSRSTTGMETNLLDGNGNLNALGEAYIQ</sequence>
<evidence type="ECO:0000313" key="4">
    <source>
        <dbReference type="EMBL" id="KAE9395418.1"/>
    </source>
</evidence>
<dbReference type="InterPro" id="IPR024655">
    <property type="entry name" value="Asl1_glyco_hydro_catalytic"/>
</dbReference>
<dbReference type="EMBL" id="ML769531">
    <property type="protein sequence ID" value="KAE9395418.1"/>
    <property type="molecule type" value="Genomic_DNA"/>
</dbReference>
<dbReference type="InterPro" id="IPR017853">
    <property type="entry name" value="GH"/>
</dbReference>
<evidence type="ECO:0000256" key="1">
    <source>
        <dbReference type="SAM" id="MobiDB-lite"/>
    </source>
</evidence>
<dbReference type="Pfam" id="PF11790">
    <property type="entry name" value="Glyco_hydro_cc"/>
    <property type="match status" value="1"/>
</dbReference>
<dbReference type="AlphaFoldDB" id="A0A6A4HCN6"/>
<feature type="compositionally biased region" description="Low complexity" evidence="1">
    <location>
        <begin position="56"/>
        <end position="66"/>
    </location>
</feature>